<evidence type="ECO:0000313" key="2">
    <source>
        <dbReference type="EMBL" id="VDB97939.1"/>
    </source>
</evidence>
<dbReference type="AlphaFoldDB" id="A0AAQ2ZEG9"/>
<accession>A0AAQ2ZEG9</accession>
<feature type="transmembrane region" description="Helical" evidence="1">
    <location>
        <begin position="20"/>
        <end position="40"/>
    </location>
</feature>
<keyword evidence="1" id="KW-0812">Transmembrane</keyword>
<evidence type="ECO:0000313" key="3">
    <source>
        <dbReference type="Proteomes" id="UP000294726"/>
    </source>
</evidence>
<reference evidence="2 3" key="1">
    <citation type="submission" date="2018-08" db="EMBL/GenBank/DDBJ databases">
        <authorList>
            <person name="Lorentzen P. G. S. M."/>
        </authorList>
    </citation>
    <scope>NUCLEOTIDE SEQUENCE [LARGE SCALE GENOMIC DNA]</scope>
    <source>
        <strain evidence="2 3">CRBO_1381</strain>
    </source>
</reference>
<keyword evidence="1" id="KW-1133">Transmembrane helix</keyword>
<evidence type="ECO:0000256" key="1">
    <source>
        <dbReference type="SAM" id="Phobius"/>
    </source>
</evidence>
<dbReference type="EMBL" id="LR031358">
    <property type="protein sequence ID" value="VDB97939.1"/>
    <property type="molecule type" value="Genomic_DNA"/>
</dbReference>
<dbReference type="Proteomes" id="UP000294726">
    <property type="component" value="Chromosome"/>
</dbReference>
<name>A0AAQ2ZEG9_OENOE</name>
<sequence>MYLGETLGGLAGGILITRITGFWGISIFTVILAIVSLIMYF</sequence>
<protein>
    <submittedName>
        <fullName evidence="2">Uncharacterized protein</fullName>
    </submittedName>
</protein>
<proteinExistence type="predicted"/>
<organism evidence="2 3">
    <name type="scientific">Oenococcus oeni</name>
    <name type="common">Leuconostoc oenos</name>
    <dbReference type="NCBI Taxonomy" id="1247"/>
    <lineage>
        <taxon>Bacteria</taxon>
        <taxon>Bacillati</taxon>
        <taxon>Bacillota</taxon>
        <taxon>Bacilli</taxon>
        <taxon>Lactobacillales</taxon>
        <taxon>Lactobacillaceae</taxon>
        <taxon>Oenococcus</taxon>
    </lineage>
</organism>
<gene>
    <name evidence="2" type="ORF">OENI_0824</name>
</gene>
<keyword evidence="1" id="KW-0472">Membrane</keyword>